<feature type="region of interest" description="Disordered" evidence="1">
    <location>
        <begin position="202"/>
        <end position="237"/>
    </location>
</feature>
<dbReference type="InterPro" id="IPR010664">
    <property type="entry name" value="LipoPS_assembly_LptC-rel"/>
</dbReference>
<evidence type="ECO:0000256" key="1">
    <source>
        <dbReference type="SAM" id="MobiDB-lite"/>
    </source>
</evidence>
<name>A0A926WNL8_9NOST</name>
<reference evidence="3" key="1">
    <citation type="journal article" date="2020" name="ISME J.">
        <title>Comparative genomics reveals insights into cyanobacterial evolution and habitat adaptation.</title>
        <authorList>
            <person name="Chen M.Y."/>
            <person name="Teng W.K."/>
            <person name="Zhao L."/>
            <person name="Hu C.X."/>
            <person name="Zhou Y.K."/>
            <person name="Han B.P."/>
            <person name="Song L.R."/>
            <person name="Shu W.S."/>
        </authorList>
    </citation>
    <scope>NUCLEOTIDE SEQUENCE [LARGE SCALE GENOMIC DNA]</scope>
    <source>
        <strain evidence="3">FACHB-251</strain>
    </source>
</reference>
<accession>A0A926WNL8</accession>
<dbReference type="GO" id="GO:1990351">
    <property type="term" value="C:transporter complex"/>
    <property type="evidence" value="ECO:0007669"/>
    <property type="project" value="TreeGrafter"/>
</dbReference>
<feature type="compositionally biased region" description="Polar residues" evidence="1">
    <location>
        <begin position="205"/>
        <end position="216"/>
    </location>
</feature>
<dbReference type="InterPro" id="IPR022244">
    <property type="entry name" value="DUF3769"/>
</dbReference>
<dbReference type="InterPro" id="IPR050218">
    <property type="entry name" value="LptD"/>
</dbReference>
<dbReference type="Gene3D" id="2.60.450.10">
    <property type="entry name" value="Lipopolysaccharide (LPS) transport protein A like domain"/>
    <property type="match status" value="1"/>
</dbReference>
<dbReference type="PANTHER" id="PTHR30189">
    <property type="entry name" value="LPS-ASSEMBLY PROTEIN"/>
    <property type="match status" value="1"/>
</dbReference>
<dbReference type="PANTHER" id="PTHR30189:SF1">
    <property type="entry name" value="LPS-ASSEMBLY PROTEIN LPTD"/>
    <property type="match status" value="1"/>
</dbReference>
<protein>
    <submittedName>
        <fullName evidence="2">DUF3769 domain-containing protein</fullName>
    </submittedName>
</protein>
<organism evidence="2 3">
    <name type="scientific">Anabaena sphaerica FACHB-251</name>
    <dbReference type="NCBI Taxonomy" id="2692883"/>
    <lineage>
        <taxon>Bacteria</taxon>
        <taxon>Bacillati</taxon>
        <taxon>Cyanobacteriota</taxon>
        <taxon>Cyanophyceae</taxon>
        <taxon>Nostocales</taxon>
        <taxon>Nostocaceae</taxon>
        <taxon>Anabaena</taxon>
    </lineage>
</organism>
<keyword evidence="3" id="KW-1185">Reference proteome</keyword>
<evidence type="ECO:0000313" key="2">
    <source>
        <dbReference type="EMBL" id="MBD2296771.1"/>
    </source>
</evidence>
<dbReference type="Proteomes" id="UP000662185">
    <property type="component" value="Unassembled WGS sequence"/>
</dbReference>
<dbReference type="EMBL" id="JACJQU010000030">
    <property type="protein sequence ID" value="MBD2296771.1"/>
    <property type="molecule type" value="Genomic_DNA"/>
</dbReference>
<dbReference type="RefSeq" id="WP_190564889.1">
    <property type="nucleotide sequence ID" value="NZ_JACJQU010000030.1"/>
</dbReference>
<dbReference type="Pfam" id="PF06835">
    <property type="entry name" value="LptC"/>
    <property type="match status" value="1"/>
</dbReference>
<dbReference type="Pfam" id="PF12600">
    <property type="entry name" value="DUF3769"/>
    <property type="match status" value="1"/>
</dbReference>
<feature type="compositionally biased region" description="Polar residues" evidence="1">
    <location>
        <begin position="223"/>
        <end position="237"/>
    </location>
</feature>
<gene>
    <name evidence="2" type="ORF">H6G06_25630</name>
</gene>
<sequence length="858" mass="93394">MLHPVLPPDSPPVQEYIQPANPLAAAPVVEDETGIKQLVIPGNTETAHSLATSTKANQNDLVVAKPLYSYPVPETLPPEFSPLTVSRSAALLGKSLAVGNPTRENADADAGKSLAAGNPTPENVDADNTSLAKFPPISGEVANTDNVWLSDLPVVIKTPAPVEHKNTVNLHKSGEKIRLSGEIETAENVPGSLPVQNIIEFKPRNPNNQPSTSTTVEFPPNPETISPTDQPTGNTQQARKRIVEVIADRQEYDEQRRIVTAEGNVVVRFDGAVVDADRLQVNLDNLIAVGEGNVALTRGNQVLRGERFTYNFIQDSGDLENGRGEIYIPSTQTDFAFSPSPTTDITAGGIPSRPPSDRIRANQPITGVGSPGGIDVTIGGQPDARNIPAPKTGGVVKRLRFEAERIDFYPRGWQAEDVRITNDPFSPPELELRASKVTLTREAPLVDRITTQRQRLVFDQNVTLPIPIDNQKIDRRERQVNPFIVSPGFDNGKRGGLYVERNFTAINNDQTRWSITPQFFVQRAFEDSSNVADLLGVKTKLNTVLGPKTTVEGKGELTSLDVNKVENELRGSLRLRQALGEVNPHTLNLEYSYRDRLYNGTLGFQTVQSSLGGVITSPIIPLGKSGINLSYQGGAQYINANTDRSDLLEPQRKNDRISLGRLQGSVALGTGFLLWQGKPLPPTATQGLKYTPNPVVPYLQAIAGVTGTSSYYTSGDNQSTLIGTIGLVGQVGHFSRPFLDYTAFNISYSQGFNSGLSPFLFDRSVDNRVLSAGISQQIYGPFRLGLQTSVNLDTGQESSTDYIVEYNRRTYGIVLRYNPVLELGGFTIRISDFNWTGGTDPFSPDEIKPVVGGVRQDN</sequence>
<proteinExistence type="predicted"/>
<feature type="region of interest" description="Disordered" evidence="1">
    <location>
        <begin position="99"/>
        <end position="120"/>
    </location>
</feature>
<comment type="caution">
    <text evidence="2">The sequence shown here is derived from an EMBL/GenBank/DDBJ whole genome shotgun (WGS) entry which is preliminary data.</text>
</comment>
<dbReference type="GO" id="GO:0009279">
    <property type="term" value="C:cell outer membrane"/>
    <property type="evidence" value="ECO:0007669"/>
    <property type="project" value="TreeGrafter"/>
</dbReference>
<evidence type="ECO:0000313" key="3">
    <source>
        <dbReference type="Proteomes" id="UP000662185"/>
    </source>
</evidence>
<dbReference type="AlphaFoldDB" id="A0A926WNL8"/>